<dbReference type="GO" id="GO:0005886">
    <property type="term" value="C:plasma membrane"/>
    <property type="evidence" value="ECO:0007669"/>
    <property type="project" value="UniProtKB-SubCell"/>
</dbReference>
<keyword evidence="10" id="KW-1185">Reference proteome</keyword>
<feature type="region of interest" description="Disordered" evidence="6">
    <location>
        <begin position="543"/>
        <end position="564"/>
    </location>
</feature>
<dbReference type="GO" id="GO:0044341">
    <property type="term" value="P:sodium-dependent phosphate transport"/>
    <property type="evidence" value="ECO:0007669"/>
    <property type="project" value="InterPro"/>
</dbReference>
<dbReference type="InterPro" id="IPR038078">
    <property type="entry name" value="PhoU-like_sf"/>
</dbReference>
<protein>
    <submittedName>
        <fullName evidence="9">Na/Pi cotransporter</fullName>
    </submittedName>
</protein>
<dbReference type="Proteomes" id="UP000630353">
    <property type="component" value="Unassembled WGS sequence"/>
</dbReference>
<proteinExistence type="predicted"/>
<dbReference type="Pfam" id="PF01895">
    <property type="entry name" value="PhoU"/>
    <property type="match status" value="2"/>
</dbReference>
<keyword evidence="2" id="KW-1003">Cell membrane</keyword>
<sequence>MDILINIAGGIALLLWGVRMVRTGVTRAFGSAIRRGIAVATRRRLTAFGTGMAVTGILQSSTATALIVSSFGGRGMIALPAALAVMLGADVGSTLVVQVLSLDVSWLSPLFLLIGVVGFLTTEDSRRKNLSRIMIGLGLMLLAIRLIMLASHPLRDAETLSVLLHPLTNEPLLAILVAAVLTWLAHSSLTVVVLVMSLASLQVISLQLALTLVLGANVGGAVTPLMMTLGQPPSARRVPLGNLLMRAAGAAGCIWAIPYLPPYLATVSFDTAHQVANFHTAFNLALALVFLPLVGPVAALVMRILPEREVVDDDKQPRYLEQSALDSPAVALTCASRETLRMGDVVSEMLGRTMEVFRRDDAGMVKEVERSDDVVDGLHEAIKIYLTRLARNELDPTESRRTVEILSFTTNLEHVGDIIDKNLMELAAKKIKTHSSFSKEGLAEIETMHAQVVGNLQLALNVFMSGDIKLARKLLEQKVMIREMEQRYSEAHYARIGAGRPESVDSSSLHLDVLRDLKRINSHVTSVAYPILEDAGEIVSSRLRSPKPAAGHSERATPATEADA</sequence>
<reference evidence="9" key="1">
    <citation type="journal article" date="2014" name="Int. J. Syst. Evol. Microbiol.">
        <title>Complete genome sequence of Corynebacterium casei LMG S-19264T (=DSM 44701T), isolated from a smear-ripened cheese.</title>
        <authorList>
            <consortium name="US DOE Joint Genome Institute (JGI-PGF)"/>
            <person name="Walter F."/>
            <person name="Albersmeier A."/>
            <person name="Kalinowski J."/>
            <person name="Ruckert C."/>
        </authorList>
    </citation>
    <scope>NUCLEOTIDE SEQUENCE</scope>
    <source>
        <strain evidence="9">KCTC 42651</strain>
    </source>
</reference>
<keyword evidence="4 7" id="KW-1133">Transmembrane helix</keyword>
<accession>A0A919CNK5</accession>
<dbReference type="PANTHER" id="PTHR10010:SF46">
    <property type="entry name" value="SODIUM-DEPENDENT PHOSPHATE TRANSPORT PROTEIN 2B"/>
    <property type="match status" value="1"/>
</dbReference>
<keyword evidence="3 7" id="KW-0812">Transmembrane</keyword>
<comment type="caution">
    <text evidence="9">The sequence shown here is derived from an EMBL/GenBank/DDBJ whole genome shotgun (WGS) entry which is preliminary data.</text>
</comment>
<organism evidence="9 10">
    <name type="scientific">Thalassobaculum fulvum</name>
    <dbReference type="NCBI Taxonomy" id="1633335"/>
    <lineage>
        <taxon>Bacteria</taxon>
        <taxon>Pseudomonadati</taxon>
        <taxon>Pseudomonadota</taxon>
        <taxon>Alphaproteobacteria</taxon>
        <taxon>Rhodospirillales</taxon>
        <taxon>Thalassobaculaceae</taxon>
        <taxon>Thalassobaculum</taxon>
    </lineage>
</organism>
<dbReference type="AlphaFoldDB" id="A0A919CNK5"/>
<feature type="transmembrane region" description="Helical" evidence="7">
    <location>
        <begin position="172"/>
        <end position="196"/>
    </location>
</feature>
<feature type="transmembrane region" description="Helical" evidence="7">
    <location>
        <begin position="281"/>
        <end position="305"/>
    </location>
</feature>
<dbReference type="NCBIfam" id="TIGR00704">
    <property type="entry name" value="NaPi_cotrn_rel"/>
    <property type="match status" value="1"/>
</dbReference>
<dbReference type="EMBL" id="BMZS01000002">
    <property type="protein sequence ID" value="GHD44309.1"/>
    <property type="molecule type" value="Genomic_DNA"/>
</dbReference>
<evidence type="ECO:0000259" key="8">
    <source>
        <dbReference type="Pfam" id="PF01895"/>
    </source>
</evidence>
<feature type="transmembrane region" description="Helical" evidence="7">
    <location>
        <begin position="133"/>
        <end position="152"/>
    </location>
</feature>
<feature type="domain" description="PhoU" evidence="8">
    <location>
        <begin position="340"/>
        <end position="419"/>
    </location>
</feature>
<dbReference type="NCBIfam" id="NF037997">
    <property type="entry name" value="Na_Pi_symport"/>
    <property type="match status" value="1"/>
</dbReference>
<evidence type="ECO:0000256" key="7">
    <source>
        <dbReference type="SAM" id="Phobius"/>
    </source>
</evidence>
<dbReference type="RefSeq" id="WP_189987976.1">
    <property type="nucleotide sequence ID" value="NZ_BMZS01000002.1"/>
</dbReference>
<evidence type="ECO:0000256" key="5">
    <source>
        <dbReference type="ARBA" id="ARBA00023136"/>
    </source>
</evidence>
<dbReference type="InterPro" id="IPR004633">
    <property type="entry name" value="NaPi_cotrn-rel/YqeW-like"/>
</dbReference>
<dbReference type="GO" id="GO:0005436">
    <property type="term" value="F:sodium:phosphate symporter activity"/>
    <property type="evidence" value="ECO:0007669"/>
    <property type="project" value="InterPro"/>
</dbReference>
<reference evidence="9" key="2">
    <citation type="submission" date="2020-09" db="EMBL/GenBank/DDBJ databases">
        <authorList>
            <person name="Sun Q."/>
            <person name="Kim S."/>
        </authorList>
    </citation>
    <scope>NUCLEOTIDE SEQUENCE</scope>
    <source>
        <strain evidence="9">KCTC 42651</strain>
    </source>
</reference>
<dbReference type="InterPro" id="IPR003841">
    <property type="entry name" value="Na/Pi_transpt"/>
</dbReference>
<evidence type="ECO:0000313" key="10">
    <source>
        <dbReference type="Proteomes" id="UP000630353"/>
    </source>
</evidence>
<evidence type="ECO:0000256" key="2">
    <source>
        <dbReference type="ARBA" id="ARBA00022475"/>
    </source>
</evidence>
<feature type="transmembrane region" description="Helical" evidence="7">
    <location>
        <begin position="208"/>
        <end position="227"/>
    </location>
</feature>
<gene>
    <name evidence="9" type="ORF">GCM10017083_11590</name>
</gene>
<feature type="transmembrane region" description="Helical" evidence="7">
    <location>
        <begin position="46"/>
        <end position="68"/>
    </location>
</feature>
<dbReference type="Gene3D" id="1.20.58.220">
    <property type="entry name" value="Phosphate transport system protein phou homolog 2, domain 2"/>
    <property type="match status" value="1"/>
</dbReference>
<evidence type="ECO:0000313" key="9">
    <source>
        <dbReference type="EMBL" id="GHD44309.1"/>
    </source>
</evidence>
<dbReference type="Pfam" id="PF02690">
    <property type="entry name" value="Na_Pi_cotrans"/>
    <property type="match status" value="2"/>
</dbReference>
<evidence type="ECO:0000256" key="1">
    <source>
        <dbReference type="ARBA" id="ARBA00004651"/>
    </source>
</evidence>
<evidence type="ECO:0000256" key="3">
    <source>
        <dbReference type="ARBA" id="ARBA00022692"/>
    </source>
</evidence>
<feature type="domain" description="PhoU" evidence="8">
    <location>
        <begin position="445"/>
        <end position="528"/>
    </location>
</feature>
<comment type="subcellular location">
    <subcellularLocation>
        <location evidence="1">Cell membrane</location>
        <topology evidence="1">Multi-pass membrane protein</topology>
    </subcellularLocation>
</comment>
<feature type="transmembrane region" description="Helical" evidence="7">
    <location>
        <begin position="104"/>
        <end position="121"/>
    </location>
</feature>
<evidence type="ECO:0000256" key="6">
    <source>
        <dbReference type="SAM" id="MobiDB-lite"/>
    </source>
</evidence>
<dbReference type="SUPFAM" id="SSF109755">
    <property type="entry name" value="PhoU-like"/>
    <property type="match status" value="1"/>
</dbReference>
<keyword evidence="5 7" id="KW-0472">Membrane</keyword>
<dbReference type="InterPro" id="IPR026022">
    <property type="entry name" value="PhoU_dom"/>
</dbReference>
<evidence type="ECO:0000256" key="4">
    <source>
        <dbReference type="ARBA" id="ARBA00022989"/>
    </source>
</evidence>
<name>A0A919CNK5_9PROT</name>
<dbReference type="PANTHER" id="PTHR10010">
    <property type="entry name" value="SOLUTE CARRIER FAMILY 34 SODIUM PHOSPHATE , MEMBER 2-RELATED"/>
    <property type="match status" value="1"/>
</dbReference>
<feature type="transmembrane region" description="Helical" evidence="7">
    <location>
        <begin position="247"/>
        <end position="269"/>
    </location>
</feature>